<comment type="caution">
    <text evidence="2">The sequence shown here is derived from an EMBL/GenBank/DDBJ whole genome shotgun (WGS) entry which is preliminary data.</text>
</comment>
<dbReference type="InterPro" id="IPR011650">
    <property type="entry name" value="Peptidase_M20_dimer"/>
</dbReference>
<dbReference type="InterPro" id="IPR002933">
    <property type="entry name" value="Peptidase_M20"/>
</dbReference>
<organism evidence="2 3">
    <name type="scientific">Alkalibacillus salilacus</name>
    <dbReference type="NCBI Taxonomy" id="284582"/>
    <lineage>
        <taxon>Bacteria</taxon>
        <taxon>Bacillati</taxon>
        <taxon>Bacillota</taxon>
        <taxon>Bacilli</taxon>
        <taxon>Bacillales</taxon>
        <taxon>Bacillaceae</taxon>
        <taxon>Alkalibacillus</taxon>
    </lineage>
</organism>
<dbReference type="InterPro" id="IPR036264">
    <property type="entry name" value="Bact_exopeptidase_dim_dom"/>
</dbReference>
<dbReference type="NCBIfam" id="TIGR01891">
    <property type="entry name" value="amidohydrolases"/>
    <property type="match status" value="1"/>
</dbReference>
<dbReference type="Gene3D" id="3.40.630.10">
    <property type="entry name" value="Zn peptidases"/>
    <property type="match status" value="1"/>
</dbReference>
<dbReference type="RefSeq" id="WP_306976796.1">
    <property type="nucleotide sequence ID" value="NZ_JAUSTQ010000007.1"/>
</dbReference>
<accession>A0ABT9VG38</accession>
<dbReference type="PANTHER" id="PTHR11014">
    <property type="entry name" value="PEPTIDASE M20 FAMILY MEMBER"/>
    <property type="match status" value="1"/>
</dbReference>
<dbReference type="Pfam" id="PF07687">
    <property type="entry name" value="M20_dimer"/>
    <property type="match status" value="1"/>
</dbReference>
<dbReference type="SUPFAM" id="SSF53187">
    <property type="entry name" value="Zn-dependent exopeptidases"/>
    <property type="match status" value="1"/>
</dbReference>
<dbReference type="Gene3D" id="3.30.70.360">
    <property type="match status" value="1"/>
</dbReference>
<evidence type="ECO:0000259" key="1">
    <source>
        <dbReference type="Pfam" id="PF07687"/>
    </source>
</evidence>
<reference evidence="2 3" key="1">
    <citation type="submission" date="2023-07" db="EMBL/GenBank/DDBJ databases">
        <title>Genomic Encyclopedia of Type Strains, Phase IV (KMG-IV): sequencing the most valuable type-strain genomes for metagenomic binning, comparative biology and taxonomic classification.</title>
        <authorList>
            <person name="Goeker M."/>
        </authorList>
    </citation>
    <scope>NUCLEOTIDE SEQUENCE [LARGE SCALE GENOMIC DNA]</scope>
    <source>
        <strain evidence="2 3">DSM 16460</strain>
    </source>
</reference>
<dbReference type="Pfam" id="PF01546">
    <property type="entry name" value="Peptidase_M20"/>
    <property type="match status" value="1"/>
</dbReference>
<evidence type="ECO:0000313" key="2">
    <source>
        <dbReference type="EMBL" id="MDQ0159939.1"/>
    </source>
</evidence>
<dbReference type="Proteomes" id="UP001224359">
    <property type="component" value="Unassembled WGS sequence"/>
</dbReference>
<evidence type="ECO:0000313" key="3">
    <source>
        <dbReference type="Proteomes" id="UP001224359"/>
    </source>
</evidence>
<dbReference type="PANTHER" id="PTHR11014:SF63">
    <property type="entry name" value="METALLOPEPTIDASE, PUTATIVE (AFU_ORTHOLOGUE AFUA_6G09600)-RELATED"/>
    <property type="match status" value="1"/>
</dbReference>
<dbReference type="EMBL" id="JAUSTQ010000007">
    <property type="protein sequence ID" value="MDQ0159939.1"/>
    <property type="molecule type" value="Genomic_DNA"/>
</dbReference>
<gene>
    <name evidence="2" type="ORF">J2S77_001926</name>
</gene>
<dbReference type="PIRSF" id="PIRSF005962">
    <property type="entry name" value="Pept_M20D_amidohydro"/>
    <property type="match status" value="1"/>
</dbReference>
<dbReference type="SUPFAM" id="SSF55031">
    <property type="entry name" value="Bacterial exopeptidase dimerisation domain"/>
    <property type="match status" value="1"/>
</dbReference>
<keyword evidence="3" id="KW-1185">Reference proteome</keyword>
<proteinExistence type="predicted"/>
<protein>
    <submittedName>
        <fullName evidence="2">Amidohydrolase</fullName>
    </submittedName>
</protein>
<feature type="domain" description="Peptidase M20 dimerisation" evidence="1">
    <location>
        <begin position="184"/>
        <end position="279"/>
    </location>
</feature>
<dbReference type="InterPro" id="IPR017439">
    <property type="entry name" value="Amidohydrolase"/>
</dbReference>
<sequence length="392" mass="43182">MWEQFYEKLDQMYDQMVEDRRYLHQHPELSFEEKETAQFIKNRYDQLGIPYQDNIGGYGLVATLKGGKPGKTVALRADFDALPIHEENNVPYKSTVDGVMHACGHDGHTASLLAVAEAALEFQDEIPGTLVFLHQPAEEFAPGGAKPMIDDGALEGVDAVFGTHLWATSKLNKIEATYGAFMAGADRFTVTFQGKGGHGAMPHQTKDPVAMAGQAIVELQQIVSRRINPLQPAVLSIGKIEGGNAFNVIPDTTSLTGTVRILDKAVQDEIIQEMHNILDGIATSFGASYELDYVKGYPPVVNHEREASYYIDDATDIPGVNESEAVDPVMGGEDFAYYLEERPGAFFFTGANIEGHDYPHHHPKFDFDERALPTAAKALVHGVKRYQEDHSS</sequence>
<dbReference type="CDD" id="cd08021">
    <property type="entry name" value="M20_Acy1_YhaA-like"/>
    <property type="match status" value="1"/>
</dbReference>
<name>A0ABT9VG38_9BACI</name>